<reference evidence="14 15" key="1">
    <citation type="submission" date="2020-05" db="EMBL/GenBank/DDBJ databases">
        <authorList>
            <person name="Casaregola S."/>
            <person name="Devillers H."/>
            <person name="Grondin C."/>
        </authorList>
    </citation>
    <scope>NUCLEOTIDE SEQUENCE [LARGE SCALE GENOMIC DNA]</scope>
    <source>
        <strain evidence="14 15">CLIB 1767</strain>
    </source>
</reference>
<dbReference type="EC" id="2.1.1.282" evidence="3"/>
<proteinExistence type="inferred from homology"/>
<feature type="region of interest" description="Disordered" evidence="12">
    <location>
        <begin position="237"/>
        <end position="274"/>
    </location>
</feature>
<keyword evidence="7" id="KW-0819">tRNA processing</keyword>
<organism evidence="14 15">
    <name type="scientific">Maudiozyma barnettii</name>
    <dbReference type="NCBI Taxonomy" id="61262"/>
    <lineage>
        <taxon>Eukaryota</taxon>
        <taxon>Fungi</taxon>
        <taxon>Dikarya</taxon>
        <taxon>Ascomycota</taxon>
        <taxon>Saccharomycotina</taxon>
        <taxon>Saccharomycetes</taxon>
        <taxon>Saccharomycetales</taxon>
        <taxon>Saccharomycetaceae</taxon>
        <taxon>Maudiozyma</taxon>
    </lineage>
</organism>
<evidence type="ECO:0000256" key="9">
    <source>
        <dbReference type="ARBA" id="ARBA00049202"/>
    </source>
</evidence>
<evidence type="ECO:0000256" key="8">
    <source>
        <dbReference type="ARBA" id="ARBA00030554"/>
    </source>
</evidence>
<evidence type="ECO:0000313" key="15">
    <source>
        <dbReference type="Proteomes" id="UP000644660"/>
    </source>
</evidence>
<evidence type="ECO:0000256" key="5">
    <source>
        <dbReference type="ARBA" id="ARBA00022679"/>
    </source>
</evidence>
<keyword evidence="5 14" id="KW-0808">Transferase</keyword>
<dbReference type="OrthoDB" id="263283at2759"/>
<keyword evidence="4 14" id="KW-0489">Methyltransferase</keyword>
<dbReference type="FunFam" id="3.30.1960.10:FF:000003">
    <property type="entry name" value="tRNA methyltransferase"/>
    <property type="match status" value="1"/>
</dbReference>
<dbReference type="GO" id="GO:0032259">
    <property type="term" value="P:methylation"/>
    <property type="evidence" value="ECO:0007669"/>
    <property type="project" value="UniProtKB-KW"/>
</dbReference>
<gene>
    <name evidence="14" type="ORF">KABA2_02S11264</name>
</gene>
<evidence type="ECO:0000256" key="10">
    <source>
        <dbReference type="ARBA" id="ARBA00058049"/>
    </source>
</evidence>
<evidence type="ECO:0000256" key="12">
    <source>
        <dbReference type="SAM" id="MobiDB-lite"/>
    </source>
</evidence>
<evidence type="ECO:0000313" key="14">
    <source>
        <dbReference type="EMBL" id="CAB4253080.1"/>
    </source>
</evidence>
<dbReference type="GO" id="GO:0008033">
    <property type="term" value="P:tRNA processing"/>
    <property type="evidence" value="ECO:0007669"/>
    <property type="project" value="UniProtKB-KW"/>
</dbReference>
<sequence length="274" mass="31164">MSQNAFDQKKASILNEINSPQPDLSPKGSIDELCIPIMELINSHKDMVTTSSCSGRVSVFAEGTKNYNEETKVGGKGQGGRWLFVSHDSTNVIGWLDRLIHDSEVDDIIVNTNDSEDNSKFDGATRYILYKYEPFILHVKCRNFEIASKLYNTSMGCGFRESGIGSNNIVAIRINIKLDTPIGFINEGSNRLAFFVTERYIRLLDNITLTKFSDNAKKIKQLYNKIESDIIQKRDPGNAVEKKLTETKEERRQRKMKEGLERQRLLNETKSNEL</sequence>
<dbReference type="Pfam" id="PF02676">
    <property type="entry name" value="TYW3"/>
    <property type="match status" value="1"/>
</dbReference>
<dbReference type="PANTHER" id="PTHR48418:SF1">
    <property type="entry name" value="TRNA WYBUTOSINE-SYNTHESIZING PROTEIN 3"/>
    <property type="match status" value="1"/>
</dbReference>
<dbReference type="GO" id="GO:0008168">
    <property type="term" value="F:methyltransferase activity"/>
    <property type="evidence" value="ECO:0007669"/>
    <property type="project" value="UniProtKB-KW"/>
</dbReference>
<dbReference type="GeneID" id="64856231"/>
<evidence type="ECO:0000256" key="2">
    <source>
        <dbReference type="ARBA" id="ARBA00008569"/>
    </source>
</evidence>
<evidence type="ECO:0000259" key="13">
    <source>
        <dbReference type="Pfam" id="PF02676"/>
    </source>
</evidence>
<keyword evidence="15" id="KW-1185">Reference proteome</keyword>
<comment type="catalytic activity">
    <reaction evidence="9">
        <text>4-demethyl-7-[(3S)-3-amino-3-carboxypropyl]wyosine(37) in tRNA(Phe) + S-adenosyl-L-methionine = 7-[(3S)-3-amino-3-carboxypropyl]wyosine(37) in tRNA(Phe) + S-adenosyl-L-homocysteine + H(+)</text>
        <dbReference type="Rhea" id="RHEA:36635"/>
        <dbReference type="Rhea" id="RHEA-COMP:10378"/>
        <dbReference type="Rhea" id="RHEA-COMP:10379"/>
        <dbReference type="ChEBI" id="CHEBI:15378"/>
        <dbReference type="ChEBI" id="CHEBI:57856"/>
        <dbReference type="ChEBI" id="CHEBI:59789"/>
        <dbReference type="ChEBI" id="CHEBI:73543"/>
        <dbReference type="ChEBI" id="CHEBI:73550"/>
        <dbReference type="EC" id="2.1.1.282"/>
    </reaction>
</comment>
<comment type="similarity">
    <text evidence="2">Belongs to the TYW3 family.</text>
</comment>
<accession>A0A8H2VD24</accession>
<dbReference type="RefSeq" id="XP_041405118.1">
    <property type="nucleotide sequence ID" value="XM_041549184.1"/>
</dbReference>
<dbReference type="Proteomes" id="UP000644660">
    <property type="component" value="Unassembled WGS sequence"/>
</dbReference>
<dbReference type="PANTHER" id="PTHR48418">
    <property type="entry name" value="TRNA WYBUTOSINE-SYNTHESIZING PROTEIN 3"/>
    <property type="match status" value="1"/>
</dbReference>
<dbReference type="InterPro" id="IPR003827">
    <property type="entry name" value="tRNA_yW-synthesising"/>
</dbReference>
<dbReference type="Gene3D" id="3.30.1960.10">
    <property type="entry name" value="tRNA wybutosine-synthesizing-like"/>
    <property type="match status" value="1"/>
</dbReference>
<protein>
    <recommendedName>
        <fullName evidence="11">tRNA wybutosine-synthesizing protein 3</fullName>
        <ecNumber evidence="3">2.1.1.282</ecNumber>
    </recommendedName>
    <alternativeName>
        <fullName evidence="8">tRNA(Phe) 7-((3-amino-3-carboxypropyl)-4-demethylwyosine(37)-N(4))-methyltransferase</fullName>
    </alternativeName>
</protein>
<name>A0A8H2VD24_9SACH</name>
<dbReference type="SUPFAM" id="SSF111278">
    <property type="entry name" value="SSo0622-like"/>
    <property type="match status" value="1"/>
</dbReference>
<evidence type="ECO:0000256" key="4">
    <source>
        <dbReference type="ARBA" id="ARBA00022603"/>
    </source>
</evidence>
<dbReference type="InterPro" id="IPR036602">
    <property type="entry name" value="tRNA_yW-synthesising-like_sf"/>
</dbReference>
<comment type="pathway">
    <text evidence="1">tRNA modification; wybutosine-tRNA(Phe) biosynthesis.</text>
</comment>
<evidence type="ECO:0000256" key="1">
    <source>
        <dbReference type="ARBA" id="ARBA00004797"/>
    </source>
</evidence>
<comment type="caution">
    <text evidence="14">The sequence shown here is derived from an EMBL/GenBank/DDBJ whole genome shotgun (WGS) entry which is preliminary data.</text>
</comment>
<evidence type="ECO:0000256" key="6">
    <source>
        <dbReference type="ARBA" id="ARBA00022691"/>
    </source>
</evidence>
<keyword evidence="6" id="KW-0949">S-adenosyl-L-methionine</keyword>
<evidence type="ECO:0000256" key="7">
    <source>
        <dbReference type="ARBA" id="ARBA00022694"/>
    </source>
</evidence>
<evidence type="ECO:0000256" key="11">
    <source>
        <dbReference type="ARBA" id="ARBA00069229"/>
    </source>
</evidence>
<comment type="function">
    <text evidence="10">S-adenosyl-L-methionine-dependent methyltransferase that acts as a component of the wybutosine biosynthesis pathway. Wybutosine is a hyper modified guanosine with a tricyclic base found at the 3'-position adjacent to the anticodon of eukaryotic phenylalanine tRNA. Probably methylates N-4 position of wybutosine-86 to produce wybutosine-72.</text>
</comment>
<dbReference type="EMBL" id="CAEFZW010000002">
    <property type="protein sequence ID" value="CAB4253080.1"/>
    <property type="molecule type" value="Genomic_DNA"/>
</dbReference>
<feature type="domain" description="tRNA wybutosine-synthesizing protein" evidence="13">
    <location>
        <begin position="8"/>
        <end position="227"/>
    </location>
</feature>
<dbReference type="AlphaFoldDB" id="A0A8H2VD24"/>
<evidence type="ECO:0000256" key="3">
    <source>
        <dbReference type="ARBA" id="ARBA00012750"/>
    </source>
</evidence>